<evidence type="ECO:0000313" key="4">
    <source>
        <dbReference type="Proteomes" id="UP000664628"/>
    </source>
</evidence>
<dbReference type="PANTHER" id="PTHR43201:SF8">
    <property type="entry name" value="ACYL-COA SYNTHETASE FAMILY MEMBER 3"/>
    <property type="match status" value="1"/>
</dbReference>
<comment type="caution">
    <text evidence="3">The sequence shown here is derived from an EMBL/GenBank/DDBJ whole genome shotgun (WGS) entry which is preliminary data.</text>
</comment>
<evidence type="ECO:0000313" key="3">
    <source>
        <dbReference type="EMBL" id="MBO0952784.1"/>
    </source>
</evidence>
<dbReference type="RefSeq" id="WP_207332734.1">
    <property type="nucleotide sequence ID" value="NZ_JAFMYW010000013.1"/>
</dbReference>
<gene>
    <name evidence="3" type="ORF">J2I46_29670</name>
</gene>
<comment type="similarity">
    <text evidence="1">Belongs to the ATP-dependent AMP-binding enzyme family.</text>
</comment>
<evidence type="ECO:0000259" key="2">
    <source>
        <dbReference type="Pfam" id="PF00501"/>
    </source>
</evidence>
<dbReference type="SUPFAM" id="SSF47336">
    <property type="entry name" value="ACP-like"/>
    <property type="match status" value="1"/>
</dbReference>
<dbReference type="Pfam" id="PF00501">
    <property type="entry name" value="AMP-binding"/>
    <property type="match status" value="1"/>
</dbReference>
<dbReference type="InterPro" id="IPR042099">
    <property type="entry name" value="ANL_N_sf"/>
</dbReference>
<dbReference type="InterPro" id="IPR036736">
    <property type="entry name" value="ACP-like_sf"/>
</dbReference>
<dbReference type="EMBL" id="JAFMYW010000013">
    <property type="protein sequence ID" value="MBO0952784.1"/>
    <property type="molecule type" value="Genomic_DNA"/>
</dbReference>
<feature type="domain" description="AMP-dependent synthetase/ligase" evidence="2">
    <location>
        <begin position="96"/>
        <end position="236"/>
    </location>
</feature>
<dbReference type="SUPFAM" id="SSF56801">
    <property type="entry name" value="Acetyl-CoA synthetase-like"/>
    <property type="match status" value="1"/>
</dbReference>
<sequence>MIWTPENVGRIILDTASRITQLPQHGLTVGAMAHVDLHYDLGLNSLQRMELAAHMNELFGIFQTSADNYLLANTSLSHWINCVLRARAQADQVLTFRTSGSTGASKSVTHSLTSLLAEARFLTELIPRPAHVVTSVPANHIYGFIFTVLLPALWDCPLQSLNQQQVSDLTEDTLVVGTPLTWEFLYRALPENPAIHCRGISSAAPMPPDLFNRLSKAGVVLTEIYGSSDTGGMGYRHSPDQPFTLFPYLERFTNDPATITNTNTGATYPAPDRLNWISERELSVVGRLDDAIPIAGVNVSITHVQKVIEDCPLVAECDIHAKADNGVSQLYAAIRLRTLTEANRVACLHWINERLIAPEVPKHMYLY</sequence>
<dbReference type="Proteomes" id="UP000664628">
    <property type="component" value="Unassembled WGS sequence"/>
</dbReference>
<dbReference type="PANTHER" id="PTHR43201">
    <property type="entry name" value="ACYL-COA SYNTHETASE"/>
    <property type="match status" value="1"/>
</dbReference>
<protein>
    <submittedName>
        <fullName evidence="3">AMP-binding protein</fullName>
    </submittedName>
</protein>
<name>A0ABS3JUA9_9BACT</name>
<keyword evidence="4" id="KW-1185">Reference proteome</keyword>
<dbReference type="Gene3D" id="3.40.50.12780">
    <property type="entry name" value="N-terminal domain of ligase-like"/>
    <property type="match status" value="1"/>
</dbReference>
<reference evidence="3 4" key="1">
    <citation type="submission" date="2021-03" db="EMBL/GenBank/DDBJ databases">
        <title>Fibrella sp. HMF5405 genome sequencing and assembly.</title>
        <authorList>
            <person name="Kang H."/>
            <person name="Kim H."/>
            <person name="Bae S."/>
            <person name="Joh K."/>
        </authorList>
    </citation>
    <scope>NUCLEOTIDE SEQUENCE [LARGE SCALE GENOMIC DNA]</scope>
    <source>
        <strain evidence="3 4">HMF5405</strain>
    </source>
</reference>
<proteinExistence type="inferred from homology"/>
<organism evidence="3 4">
    <name type="scientific">Fibrella forsythiae</name>
    <dbReference type="NCBI Taxonomy" id="2817061"/>
    <lineage>
        <taxon>Bacteria</taxon>
        <taxon>Pseudomonadati</taxon>
        <taxon>Bacteroidota</taxon>
        <taxon>Cytophagia</taxon>
        <taxon>Cytophagales</taxon>
        <taxon>Spirosomataceae</taxon>
        <taxon>Fibrella</taxon>
    </lineage>
</organism>
<accession>A0ABS3JUA9</accession>
<dbReference type="InterPro" id="IPR000873">
    <property type="entry name" value="AMP-dep_synth/lig_dom"/>
</dbReference>
<evidence type="ECO:0000256" key="1">
    <source>
        <dbReference type="ARBA" id="ARBA00006432"/>
    </source>
</evidence>